<dbReference type="Pfam" id="PF12767">
    <property type="entry name" value="SAGA-Tad1"/>
    <property type="match status" value="1"/>
</dbReference>
<sequence>MQPQKSSRIDLAEFKAHIVKKVGADKSKKNFYYLNRFLSQKLGKNNFDKLCFRVLRRENISLHNRFISSILKNACQAKFPSPVQPSSTPKLVAQSGTNFQSQNQNASIWSNEVLPVSPRKVRFGILDRKHKDRPSPL</sequence>
<evidence type="ECO:0000256" key="3">
    <source>
        <dbReference type="ARBA" id="ARBA00023163"/>
    </source>
</evidence>
<dbReference type="InterPro" id="IPR024738">
    <property type="entry name" value="Hfi1/Tada1"/>
</dbReference>
<dbReference type="PANTHER" id="PTHR21277">
    <property type="entry name" value="TRANSCRIPTIONAL ADAPTER 1"/>
    <property type="match status" value="1"/>
</dbReference>
<dbReference type="EMBL" id="JASCZI010121087">
    <property type="protein sequence ID" value="MED6159620.1"/>
    <property type="molecule type" value="Genomic_DNA"/>
</dbReference>
<reference evidence="5 6" key="1">
    <citation type="journal article" date="2023" name="Plants (Basel)">
        <title>Bridging the Gap: Combining Genomics and Transcriptomics Approaches to Understand Stylosanthes scabra, an Orphan Legume from the Brazilian Caatinga.</title>
        <authorList>
            <person name="Ferreira-Neto J.R.C."/>
            <person name="da Silva M.D."/>
            <person name="Binneck E."/>
            <person name="de Melo N.F."/>
            <person name="da Silva R.H."/>
            <person name="de Melo A.L.T.M."/>
            <person name="Pandolfi V."/>
            <person name="Bustamante F.O."/>
            <person name="Brasileiro-Vidal A.C."/>
            <person name="Benko-Iseppon A.M."/>
        </authorList>
    </citation>
    <scope>NUCLEOTIDE SEQUENCE [LARGE SCALE GENOMIC DNA]</scope>
    <source>
        <tissue evidence="5">Leaves</tissue>
    </source>
</reference>
<evidence type="ECO:0000313" key="5">
    <source>
        <dbReference type="EMBL" id="MED6159620.1"/>
    </source>
</evidence>
<proteinExistence type="predicted"/>
<organism evidence="5 6">
    <name type="scientific">Stylosanthes scabra</name>
    <dbReference type="NCBI Taxonomy" id="79078"/>
    <lineage>
        <taxon>Eukaryota</taxon>
        <taxon>Viridiplantae</taxon>
        <taxon>Streptophyta</taxon>
        <taxon>Embryophyta</taxon>
        <taxon>Tracheophyta</taxon>
        <taxon>Spermatophyta</taxon>
        <taxon>Magnoliopsida</taxon>
        <taxon>eudicotyledons</taxon>
        <taxon>Gunneridae</taxon>
        <taxon>Pentapetalae</taxon>
        <taxon>rosids</taxon>
        <taxon>fabids</taxon>
        <taxon>Fabales</taxon>
        <taxon>Fabaceae</taxon>
        <taxon>Papilionoideae</taxon>
        <taxon>50 kb inversion clade</taxon>
        <taxon>dalbergioids sensu lato</taxon>
        <taxon>Dalbergieae</taxon>
        <taxon>Pterocarpus clade</taxon>
        <taxon>Stylosanthes</taxon>
    </lineage>
</organism>
<name>A0ABU6UH04_9FABA</name>
<dbReference type="Proteomes" id="UP001341840">
    <property type="component" value="Unassembled WGS sequence"/>
</dbReference>
<dbReference type="PANTHER" id="PTHR21277:SF5">
    <property type="entry name" value="TRANSCRIPTIONAL ADAPTER 1"/>
    <property type="match status" value="1"/>
</dbReference>
<gene>
    <name evidence="5" type="ORF">PIB30_043908</name>
</gene>
<comment type="subcellular location">
    <subcellularLocation>
        <location evidence="1">Nucleus</location>
    </subcellularLocation>
</comment>
<evidence type="ECO:0000313" key="6">
    <source>
        <dbReference type="Proteomes" id="UP001341840"/>
    </source>
</evidence>
<keyword evidence="4" id="KW-0539">Nucleus</keyword>
<evidence type="ECO:0000256" key="1">
    <source>
        <dbReference type="ARBA" id="ARBA00004123"/>
    </source>
</evidence>
<evidence type="ECO:0000256" key="2">
    <source>
        <dbReference type="ARBA" id="ARBA00023015"/>
    </source>
</evidence>
<evidence type="ECO:0000256" key="4">
    <source>
        <dbReference type="ARBA" id="ARBA00023242"/>
    </source>
</evidence>
<keyword evidence="3" id="KW-0804">Transcription</keyword>
<comment type="caution">
    <text evidence="5">The sequence shown here is derived from an EMBL/GenBank/DDBJ whole genome shotgun (WGS) entry which is preliminary data.</text>
</comment>
<keyword evidence="2" id="KW-0805">Transcription regulation</keyword>
<accession>A0ABU6UH04</accession>
<keyword evidence="6" id="KW-1185">Reference proteome</keyword>
<protein>
    <submittedName>
        <fullName evidence="5">Uncharacterized protein</fullName>
    </submittedName>
</protein>